<dbReference type="PANTHER" id="PTHR47174:SF3">
    <property type="entry name" value="BRIDGING INTEGRATOR 3"/>
    <property type="match status" value="1"/>
</dbReference>
<dbReference type="SUPFAM" id="SSF50044">
    <property type="entry name" value="SH3-domain"/>
    <property type="match status" value="1"/>
</dbReference>
<keyword evidence="3" id="KW-0963">Cytoplasm</keyword>
<feature type="domain" description="SH3" evidence="7">
    <location>
        <begin position="27"/>
        <end position="85"/>
    </location>
</feature>
<feature type="region of interest" description="Disordered" evidence="5">
    <location>
        <begin position="128"/>
        <end position="161"/>
    </location>
</feature>
<dbReference type="PANTHER" id="PTHR47174">
    <property type="entry name" value="BRIDGING INTEGRATOR 3"/>
    <property type="match status" value="1"/>
</dbReference>
<evidence type="ECO:0000313" key="8">
    <source>
        <dbReference type="EMBL" id="CAG5106664.1"/>
    </source>
</evidence>
<keyword evidence="6" id="KW-0812">Transmembrane</keyword>
<evidence type="ECO:0000256" key="4">
    <source>
        <dbReference type="PROSITE-ProRule" id="PRU00192"/>
    </source>
</evidence>
<evidence type="ECO:0000256" key="1">
    <source>
        <dbReference type="ARBA" id="ARBA00004496"/>
    </source>
</evidence>
<dbReference type="Pfam" id="PF07653">
    <property type="entry name" value="SH3_2"/>
    <property type="match status" value="1"/>
</dbReference>
<dbReference type="SMART" id="SM00326">
    <property type="entry name" value="SH3"/>
    <property type="match status" value="1"/>
</dbReference>
<evidence type="ECO:0000256" key="2">
    <source>
        <dbReference type="ARBA" id="ARBA00022443"/>
    </source>
</evidence>
<dbReference type="PRINTS" id="PR00452">
    <property type="entry name" value="SH3DOMAIN"/>
</dbReference>
<dbReference type="InterPro" id="IPR036028">
    <property type="entry name" value="SH3-like_dom_sf"/>
</dbReference>
<evidence type="ECO:0000256" key="3">
    <source>
        <dbReference type="ARBA" id="ARBA00022490"/>
    </source>
</evidence>
<comment type="subcellular location">
    <subcellularLocation>
        <location evidence="1">Cytoplasm</location>
    </subcellularLocation>
</comment>
<feature type="compositionally biased region" description="Low complexity" evidence="5">
    <location>
        <begin position="138"/>
        <end position="157"/>
    </location>
</feature>
<evidence type="ECO:0000313" key="9">
    <source>
        <dbReference type="Proteomes" id="UP001158576"/>
    </source>
</evidence>
<keyword evidence="6" id="KW-1133">Transmembrane helix</keyword>
<proteinExistence type="predicted"/>
<dbReference type="InterPro" id="IPR046982">
    <property type="entry name" value="BIN3/RVS161-like"/>
</dbReference>
<dbReference type="PROSITE" id="PS50002">
    <property type="entry name" value="SH3"/>
    <property type="match status" value="1"/>
</dbReference>
<feature type="transmembrane region" description="Helical" evidence="6">
    <location>
        <begin position="204"/>
        <end position="222"/>
    </location>
</feature>
<feature type="transmembrane region" description="Helical" evidence="6">
    <location>
        <begin position="234"/>
        <end position="252"/>
    </location>
</feature>
<gene>
    <name evidence="8" type="ORF">OKIOD_LOCUS11709</name>
</gene>
<sequence>MDDLLGGFSETPVAVAQASVAPVSVQSVDDLVEAVFDYEGQNQGDLSFKIGEKIQVTSRNGEIWSGISNGKSGNFPAMHVQSVKANDPANDDILGKALLTSNAPAPISAGFEDNLFGAQQVTSSNTLSEANVAEPAIQSSQPQSQSQPQPQVQTQKPQQEESTIQYAKEVGLVVDDGGSGGRRPFQDDPEWYLTQLVNALPTRVFIGIIILMDFLLTIMDLAKSDKTAPDQNAFDWISFIVGLMFVFATPGFQVQHFKLALFINRCFKI</sequence>
<evidence type="ECO:0000256" key="6">
    <source>
        <dbReference type="SAM" id="Phobius"/>
    </source>
</evidence>
<reference evidence="8 9" key="1">
    <citation type="submission" date="2021-04" db="EMBL/GenBank/DDBJ databases">
        <authorList>
            <person name="Bliznina A."/>
        </authorList>
    </citation>
    <scope>NUCLEOTIDE SEQUENCE [LARGE SCALE GENOMIC DNA]</scope>
</reference>
<dbReference type="InterPro" id="IPR001452">
    <property type="entry name" value="SH3_domain"/>
</dbReference>
<accession>A0ABN7SSP0</accession>
<keyword evidence="6" id="KW-0472">Membrane</keyword>
<organism evidence="8 9">
    <name type="scientific">Oikopleura dioica</name>
    <name type="common">Tunicate</name>
    <dbReference type="NCBI Taxonomy" id="34765"/>
    <lineage>
        <taxon>Eukaryota</taxon>
        <taxon>Metazoa</taxon>
        <taxon>Chordata</taxon>
        <taxon>Tunicata</taxon>
        <taxon>Appendicularia</taxon>
        <taxon>Copelata</taxon>
        <taxon>Oikopleuridae</taxon>
        <taxon>Oikopleura</taxon>
    </lineage>
</organism>
<evidence type="ECO:0000256" key="5">
    <source>
        <dbReference type="SAM" id="MobiDB-lite"/>
    </source>
</evidence>
<name>A0ABN7SSP0_OIKDI</name>
<keyword evidence="9" id="KW-1185">Reference proteome</keyword>
<evidence type="ECO:0000259" key="7">
    <source>
        <dbReference type="PROSITE" id="PS50002"/>
    </source>
</evidence>
<dbReference type="EMBL" id="OU015566">
    <property type="protein sequence ID" value="CAG5106664.1"/>
    <property type="molecule type" value="Genomic_DNA"/>
</dbReference>
<protein>
    <submittedName>
        <fullName evidence="8">Oidioi.mRNA.OKI2018_I69.chr1.g2944.t1.cds</fullName>
    </submittedName>
</protein>
<dbReference type="Gene3D" id="2.30.30.40">
    <property type="entry name" value="SH3 Domains"/>
    <property type="match status" value="1"/>
</dbReference>
<keyword evidence="2 4" id="KW-0728">SH3 domain</keyword>
<dbReference type="Proteomes" id="UP001158576">
    <property type="component" value="Chromosome 1"/>
</dbReference>